<dbReference type="AlphaFoldDB" id="A0A0N8KNG4"/>
<accession>A0A0N8KNG4</accession>
<reference evidence="2 3" key="1">
    <citation type="submission" date="2015-09" db="EMBL/GenBank/DDBJ databases">
        <title>Identification and resolution of microdiversity through metagenomic sequencing of parallel consortia.</title>
        <authorList>
            <person name="Nelson W.C."/>
            <person name="Romine M.F."/>
            <person name="Lindemann S.R."/>
        </authorList>
    </citation>
    <scope>NUCLEOTIDE SEQUENCE [LARGE SCALE GENOMIC DNA]</scope>
    <source>
        <strain evidence="2">Ana</strain>
    </source>
</reference>
<feature type="region of interest" description="Disordered" evidence="1">
    <location>
        <begin position="218"/>
        <end position="261"/>
    </location>
</feature>
<comment type="caution">
    <text evidence="2">The sequence shown here is derived from an EMBL/GenBank/DDBJ whole genome shotgun (WGS) entry which is preliminary data.</text>
</comment>
<feature type="compositionally biased region" description="Polar residues" evidence="1">
    <location>
        <begin position="232"/>
        <end position="251"/>
    </location>
</feature>
<proteinExistence type="predicted"/>
<dbReference type="STRING" id="1666911.HLUCCA11_06275"/>
<sequence>MSLFSSSEKAQLGASSDGTFNKTFIKIVPNQTASDRQRQAFGGYQCMLRLGLGLGGLFNLACAPVLASSPVIRSQSWVSTATVRYPEGMNRGNNANALTPISVLLPESTILPLTQTLTTISTVHPPLNSPSGSPLALTKSQLRLTPHTQHSSQQGGQAIAVEDNHRPQFSPAPDALFADTSLSLDASVELLKLLSHPALGHVGNDELVTQSRLDVRTANAAPSSANSSSPPRQTNNATPNGTSTTEISSEVPSEIPAGITPEITPEISSETLSNSPSPVIDDELGNLRVEVQRTRGDEELGILRLLQTAQAPPPPPREPIAFISGRLGFFDTDNAFRSNDVLREGNDIPKTEELVELGRRSNQVFQSGLAIYLFPKLSDDTSLYAIAETSLARYNQLEDLDFNGTNLEERFGDNLVNTSYNQIQLQLGLRQRLLPRTYAQIGWRNQRLYSEGYREKKFEANYIEAQLTHRSILSSKTWLDSFYQARLGFANPGRSSRFRQSLTLSLNYGVTRDLRTSLLYQLNVEDYTQQDRFDISQQLLALVSYNLTPESRFSVFGGTRSGRSSGLEVNLDDTFYGAGINVNVPLF</sequence>
<evidence type="ECO:0000313" key="2">
    <source>
        <dbReference type="EMBL" id="KPQ36466.1"/>
    </source>
</evidence>
<protein>
    <submittedName>
        <fullName evidence="2">Uncharacterized protein conserved in bacteria (DUF2320)</fullName>
    </submittedName>
</protein>
<feature type="compositionally biased region" description="Low complexity" evidence="1">
    <location>
        <begin position="218"/>
        <end position="231"/>
    </location>
</feature>
<dbReference type="EMBL" id="LJZR01000006">
    <property type="protein sequence ID" value="KPQ36466.1"/>
    <property type="molecule type" value="Genomic_DNA"/>
</dbReference>
<dbReference type="Proteomes" id="UP000050465">
    <property type="component" value="Unassembled WGS sequence"/>
</dbReference>
<evidence type="ECO:0000256" key="1">
    <source>
        <dbReference type="SAM" id="MobiDB-lite"/>
    </source>
</evidence>
<organism evidence="2 3">
    <name type="scientific">Phormidesmis priestleyi Ana</name>
    <dbReference type="NCBI Taxonomy" id="1666911"/>
    <lineage>
        <taxon>Bacteria</taxon>
        <taxon>Bacillati</taxon>
        <taxon>Cyanobacteriota</taxon>
        <taxon>Cyanophyceae</taxon>
        <taxon>Leptolyngbyales</taxon>
        <taxon>Leptolyngbyaceae</taxon>
        <taxon>Phormidesmis</taxon>
    </lineage>
</organism>
<name>A0A0N8KNG4_9CYAN</name>
<gene>
    <name evidence="2" type="ORF">HLUCCA11_06275</name>
</gene>
<evidence type="ECO:0000313" key="3">
    <source>
        <dbReference type="Proteomes" id="UP000050465"/>
    </source>
</evidence>